<dbReference type="Proteomes" id="UP001165060">
    <property type="component" value="Unassembled WGS sequence"/>
</dbReference>
<feature type="region of interest" description="Disordered" evidence="1">
    <location>
        <begin position="147"/>
        <end position="166"/>
    </location>
</feature>
<feature type="signal peptide" evidence="2">
    <location>
        <begin position="1"/>
        <end position="15"/>
    </location>
</feature>
<dbReference type="PANTHER" id="PTHR23076:SF113">
    <property type="entry name" value="ATP-DEPENDENT ZINC METALLOPROTEASE FTSH 1, CHLOROPLASTIC-RELATED"/>
    <property type="match status" value="1"/>
</dbReference>
<sequence>MRLLLAATLIAASAAFSPPPPLHSPAFSRTARFAEAPPAALVRSGDPTDVRYSDFLKKVNANELEKVTFSADGTRLLAVDSDGNRLKIDALPPDPDLLSSLTTHKVDVTVLPSAPAGGVGSLAQSLIFPAVLFAGLFFLSRRAGGGEGGGPPGAGPGGQGPMGFGKSQAKIQMVPDTGVTFNEVAGCDGAKMELVEVVDFLKKPEK</sequence>
<keyword evidence="2" id="KW-0732">Signal</keyword>
<evidence type="ECO:0000256" key="1">
    <source>
        <dbReference type="SAM" id="MobiDB-lite"/>
    </source>
</evidence>
<reference evidence="3 4" key="1">
    <citation type="journal article" date="2023" name="Commun. Biol.">
        <title>Genome analysis of Parmales, the sister group of diatoms, reveals the evolutionary specialization of diatoms from phago-mixotrophs to photoautotrophs.</title>
        <authorList>
            <person name="Ban H."/>
            <person name="Sato S."/>
            <person name="Yoshikawa S."/>
            <person name="Yamada K."/>
            <person name="Nakamura Y."/>
            <person name="Ichinomiya M."/>
            <person name="Sato N."/>
            <person name="Blanc-Mathieu R."/>
            <person name="Endo H."/>
            <person name="Kuwata A."/>
            <person name="Ogata H."/>
        </authorList>
    </citation>
    <scope>NUCLEOTIDE SEQUENCE [LARGE SCALE GENOMIC DNA]</scope>
</reference>
<accession>A0ABQ6M9Y0</accession>
<evidence type="ECO:0000313" key="4">
    <source>
        <dbReference type="Proteomes" id="UP001165060"/>
    </source>
</evidence>
<organism evidence="3 4">
    <name type="scientific">Tetraparma gracilis</name>
    <dbReference type="NCBI Taxonomy" id="2962635"/>
    <lineage>
        <taxon>Eukaryota</taxon>
        <taxon>Sar</taxon>
        <taxon>Stramenopiles</taxon>
        <taxon>Ochrophyta</taxon>
        <taxon>Bolidophyceae</taxon>
        <taxon>Parmales</taxon>
        <taxon>Triparmaceae</taxon>
        <taxon>Tetraparma</taxon>
    </lineage>
</organism>
<name>A0ABQ6M9Y0_9STRA</name>
<evidence type="ECO:0000256" key="2">
    <source>
        <dbReference type="SAM" id="SignalP"/>
    </source>
</evidence>
<feature type="chain" id="PRO_5046378687" evidence="2">
    <location>
        <begin position="16"/>
        <end position="206"/>
    </location>
</feature>
<comment type="caution">
    <text evidence="3">The sequence shown here is derived from an EMBL/GenBank/DDBJ whole genome shotgun (WGS) entry which is preliminary data.</text>
</comment>
<dbReference type="PANTHER" id="PTHR23076">
    <property type="entry name" value="METALLOPROTEASE M41 FTSH"/>
    <property type="match status" value="1"/>
</dbReference>
<protein>
    <submittedName>
        <fullName evidence="3">Uncharacterized protein</fullName>
    </submittedName>
</protein>
<evidence type="ECO:0000313" key="3">
    <source>
        <dbReference type="EMBL" id="GMI22417.1"/>
    </source>
</evidence>
<proteinExistence type="predicted"/>
<dbReference type="Gene3D" id="3.30.720.210">
    <property type="match status" value="1"/>
</dbReference>
<dbReference type="EMBL" id="BRYB01003898">
    <property type="protein sequence ID" value="GMI22417.1"/>
    <property type="molecule type" value="Genomic_DNA"/>
</dbReference>
<keyword evidence="4" id="KW-1185">Reference proteome</keyword>
<feature type="compositionally biased region" description="Gly residues" evidence="1">
    <location>
        <begin position="147"/>
        <end position="163"/>
    </location>
</feature>
<gene>
    <name evidence="3" type="ORF">TeGR_g1653</name>
</gene>